<dbReference type="EMBL" id="AC013787">
    <property type="status" value="NOT_ANNOTATED_CDS"/>
    <property type="molecule type" value="Genomic_DNA"/>
</dbReference>
<reference evidence="2 3" key="1">
    <citation type="journal article" date="2001" name="Nature">
        <title>Initial sequencing and analysis of the human genome.</title>
        <authorList>
            <consortium name="International Human Genome Sequencing Consortium"/>
            <person name="Lander E.S."/>
            <person name="Linton L.M."/>
            <person name="Birren B."/>
            <person name="Nusbaum C."/>
            <person name="Zody M.C."/>
            <person name="Baldwin J."/>
            <person name="Devon K."/>
            <person name="Dewar K."/>
            <person name="Doyle M."/>
            <person name="FitzHugh W."/>
            <person name="Funke R."/>
            <person name="Gage D."/>
            <person name="Harris K."/>
            <person name="Heaford A."/>
            <person name="Howland J."/>
            <person name="Kann L."/>
            <person name="Lehoczky J."/>
            <person name="LeVine R."/>
            <person name="McEwan P."/>
            <person name="McKernan K."/>
            <person name="Meldrim J."/>
            <person name="Mesirov J.P."/>
            <person name="Miranda C."/>
            <person name="Morris W."/>
            <person name="Naylor J."/>
            <person name="Raymond C."/>
            <person name="Rosetti M."/>
            <person name="Santos R."/>
            <person name="Sheridan A."/>
            <person name="Sougnez C."/>
            <person name="Stange-Thomann N."/>
            <person name="Stojanovic N."/>
            <person name="Subramanian A."/>
            <person name="Wyman D."/>
            <person name="Rogers J."/>
            <person name="Sulston J."/>
            <person name="Ainscough R."/>
            <person name="Beck S."/>
            <person name="Bentley D."/>
            <person name="Burton J."/>
            <person name="Clee C."/>
            <person name="Carter N."/>
            <person name="Coulson A."/>
            <person name="Deadman R."/>
            <person name="Deloukas P."/>
            <person name="Dunham A."/>
            <person name="Dunham I."/>
            <person name="Durbin R."/>
            <person name="French L."/>
            <person name="Grafham D."/>
            <person name="Gregory S."/>
            <person name="Hubbard T."/>
            <person name="Humphray S."/>
            <person name="Hunt A."/>
            <person name="Jones M."/>
            <person name="Lloyd C."/>
            <person name="McMurray A."/>
            <person name="Matthews L."/>
            <person name="Mercer S."/>
            <person name="Milne S."/>
            <person name="Mullikin J.C."/>
            <person name="Mungall A."/>
            <person name="Plumb R."/>
            <person name="Ross M."/>
            <person name="Shownkeen R."/>
            <person name="Sims S."/>
            <person name="Waterston R.H."/>
            <person name="Wilson R.K."/>
            <person name="Hillier L.W."/>
            <person name="McPherson J.D."/>
            <person name="Marra M.A."/>
            <person name="Mardis E.R."/>
            <person name="Fulton L.A."/>
            <person name="Chinwalla A.T."/>
            <person name="Pepin K.H."/>
            <person name="Gish W.R."/>
            <person name="Chissoe S.L."/>
            <person name="Wendl M.C."/>
            <person name="Delehaunty K.D."/>
            <person name="Miner T.L."/>
            <person name="Delehaunty A."/>
            <person name="Kramer J.B."/>
            <person name="Cook L.L."/>
            <person name="Fulton R.S."/>
            <person name="Johnson D.L."/>
            <person name="Minx P.J."/>
            <person name="Clifton S.W."/>
            <person name="Hawkins T."/>
            <person name="Branscomb E."/>
            <person name="Predki P."/>
            <person name="Richardson P."/>
            <person name="Wenning S."/>
            <person name="Slezak T."/>
            <person name="Doggett N."/>
            <person name="Cheng J.F."/>
            <person name="Olsen A."/>
            <person name="Lucas S."/>
            <person name="Elkin C."/>
            <person name="Uberbacher E."/>
            <person name="Frazier M."/>
            <person name="Gibbs R.A."/>
            <person name="Muzny D.M."/>
            <person name="Scherer S.E."/>
            <person name="Bouck J.B."/>
            <person name="Sodergren E.J."/>
            <person name="Worley K.C."/>
            <person name="Rives C.M."/>
            <person name="Gorrell J.H."/>
            <person name="Metzker M.L."/>
            <person name="Naylor S.L."/>
            <person name="Kucherlapati R.S."/>
            <person name="Nelson D.L."/>
            <person name="Weinstock G.M."/>
            <person name="Sakaki Y."/>
            <person name="Fujiyama A."/>
            <person name="Hattori M."/>
            <person name="Yada T."/>
            <person name="Toyoda A."/>
            <person name="Itoh T."/>
            <person name="Kawagoe C."/>
            <person name="Watanabe H."/>
            <person name="Totoki Y."/>
            <person name="Taylor T."/>
            <person name="Weissenbach J."/>
            <person name="Heilig R."/>
            <person name="Saurin W."/>
            <person name="Artiguenave F."/>
            <person name="Brottier P."/>
            <person name="Bruls T."/>
            <person name="Pelletier E."/>
            <person name="Robert C."/>
            <person name="Wincker P."/>
            <person name="Smith D.R."/>
            <person name="Doucette-Stamm L."/>
            <person name="Rubenfield M."/>
            <person name="Weinstock K."/>
            <person name="Lee H.M."/>
            <person name="Dubois J."/>
            <person name="Rosenthal A."/>
            <person name="Platzer M."/>
            <person name="Nyakatura G."/>
            <person name="Taudien S."/>
            <person name="Rump A."/>
            <person name="Yang H."/>
            <person name="Yu J."/>
            <person name="Wang J."/>
            <person name="Huang G."/>
            <person name="Gu J."/>
            <person name="Hood L."/>
            <person name="Rowen L."/>
            <person name="Madan A."/>
            <person name="Qin S."/>
            <person name="Davis R.W."/>
            <person name="Federspiel N.A."/>
            <person name="Abola A.P."/>
            <person name="Proctor M.J."/>
            <person name="Myers R.M."/>
            <person name="Schmutz J."/>
            <person name="Dickson M."/>
            <person name="Grimwood J."/>
            <person name="Cox D.R."/>
            <person name="Olson M.V."/>
            <person name="Kaul R."/>
            <person name="Raymond C."/>
            <person name="Shimizu N."/>
            <person name="Kawasaki K."/>
            <person name="Minoshima S."/>
            <person name="Evans G.A."/>
            <person name="Athanasiou M."/>
            <person name="Schultz R."/>
            <person name="Roe B.A."/>
            <person name="Chen F."/>
            <person name="Pan H."/>
            <person name="Ramser J."/>
            <person name="Lehrach H."/>
            <person name="Reinhardt R."/>
            <person name="McCombie W.R."/>
            <person name="de la Bastide M."/>
            <person name="Dedhia N."/>
            <person name="Blocker H."/>
            <person name="Hornischer K."/>
            <person name="Nordsiek G."/>
            <person name="Agarwala R."/>
            <person name="Aravind L."/>
            <person name="Bailey J.A."/>
            <person name="Bateman A."/>
            <person name="Batzoglou S."/>
            <person name="Birney E."/>
            <person name="Bork P."/>
            <person name="Brown D.G."/>
            <person name="Burge C.B."/>
            <person name="Cerutti L."/>
            <person name="Chen H.C."/>
            <person name="Church D."/>
            <person name="Clamp M."/>
            <person name="Copley R.R."/>
            <person name="Doerks T."/>
            <person name="Eddy S.R."/>
            <person name="Eichler E.E."/>
            <person name="Furey T.S."/>
            <person name="Galagan J."/>
            <person name="Gilbert J.G."/>
            <person name="Harmon C."/>
            <person name="Hayashizaki Y."/>
            <person name="Haussler D."/>
            <person name="Hermjakob H."/>
            <person name="Hokamp K."/>
            <person name="Jang W."/>
            <person name="Johnson L.S."/>
            <person name="Jones T.A."/>
            <person name="Kasif S."/>
            <person name="Kaspryzk A."/>
            <person name="Kennedy S."/>
            <person name="Kent W.J."/>
            <person name="Kitts P."/>
            <person name="Koonin E.V."/>
            <person name="Korf I."/>
            <person name="Kulp D."/>
            <person name="Lancet D."/>
            <person name="Lowe T.M."/>
            <person name="McLysaght A."/>
            <person name="Mikkelsen T."/>
            <person name="Moran J.V."/>
            <person name="Mulder N."/>
            <person name="Pollara V.J."/>
            <person name="Ponting C.P."/>
            <person name="Schuler G."/>
            <person name="Schultz J."/>
            <person name="Slater G."/>
            <person name="Smit A.F."/>
            <person name="Stupka E."/>
            <person name="Szustakowski J."/>
            <person name="Thierry-Mieg D."/>
            <person name="Thierry-Mieg J."/>
            <person name="Wagner L."/>
            <person name="Wallis J."/>
            <person name="Wheeler R."/>
            <person name="Williams A."/>
            <person name="Wolf Y.I."/>
            <person name="Wolfe K.H."/>
            <person name="Yang S.P."/>
            <person name="Yeh R.F."/>
            <person name="Collins F."/>
            <person name="Guyer M.S."/>
            <person name="Peterson J."/>
            <person name="Felsenfeld A."/>
            <person name="Wetterstrand K.A."/>
            <person name="Patrinos A."/>
            <person name="Morgan M.J."/>
            <person name="de Jong P."/>
            <person name="Catanese J.J."/>
            <person name="Osoegawa K."/>
            <person name="Shizuya H."/>
            <person name="Choi S."/>
            <person name="Chen Y.J."/>
        </authorList>
    </citation>
    <scope>NUCLEOTIDE SEQUENCE [LARGE SCALE GENOMIC DNA]</scope>
</reference>
<dbReference type="ProteomicsDB" id="40123"/>
<keyword evidence="1" id="KW-0812">Transmembrane</keyword>
<accession>H0YM16</accession>
<dbReference type="OpenTargets" id="ENSG00000166819"/>
<organism evidence="2 3">
    <name type="scientific">Homo sapiens</name>
    <name type="common">Human</name>
    <dbReference type="NCBI Taxonomy" id="9606"/>
    <lineage>
        <taxon>Eukaryota</taxon>
        <taxon>Metazoa</taxon>
        <taxon>Chordata</taxon>
        <taxon>Craniata</taxon>
        <taxon>Vertebrata</taxon>
        <taxon>Euteleostomi</taxon>
        <taxon>Mammalia</taxon>
        <taxon>Eutheria</taxon>
        <taxon>Euarchontoglires</taxon>
        <taxon>Primates</taxon>
        <taxon>Haplorrhini</taxon>
        <taxon>Catarrhini</taxon>
        <taxon>Hominidae</taxon>
        <taxon>Homo</taxon>
    </lineage>
</organism>
<reference evidence="2 3" key="3">
    <citation type="journal article" date="2006" name="Nature">
        <title>Analysis of the DNA sequence and duplication history of human chromosome 15.</title>
        <authorList>
            <person name="Zody M.C."/>
            <person name="Garber M."/>
            <person name="Sharpe T."/>
            <person name="Young S.K."/>
            <person name="Rowen L."/>
            <person name="O'Neill K."/>
            <person name="Whittaker C.A."/>
            <person name="Kamal M."/>
            <person name="Chang J.L."/>
            <person name="Cuomo C.A."/>
            <person name="Dewar K."/>
            <person name="FitzGerald M.G."/>
            <person name="Kodira C.D."/>
            <person name="Madan A."/>
            <person name="Qin S."/>
            <person name="Yang X."/>
            <person name="Abbasi N."/>
            <person name="Abouelleil A."/>
            <person name="Arachchi H.M."/>
            <person name="Baradarani L."/>
            <person name="Birditt B."/>
            <person name="Bloom S."/>
            <person name="Bloom T."/>
            <person name="Borowsky M.L."/>
            <person name="Burke J."/>
            <person name="Butler J."/>
            <person name="Cook A."/>
            <person name="DeArellano K."/>
            <person name="DeCaprio D."/>
            <person name="Dorris L.III."/>
            <person name="Dors M."/>
            <person name="Eichler E.E."/>
            <person name="Engels R."/>
            <person name="Fahey J."/>
            <person name="Fleetwood P."/>
            <person name="Friedman C."/>
            <person name="Gearin G."/>
            <person name="Hall J.L."/>
            <person name="Hensley G."/>
            <person name="Johnson E."/>
            <person name="Jones C."/>
            <person name="Kamat A."/>
            <person name="Kaur A."/>
            <person name="Locke D.P."/>
            <person name="Madan A."/>
            <person name="Munson G."/>
            <person name="Jaffe D.B."/>
            <person name="Lui A."/>
            <person name="Macdonald P."/>
            <person name="Mauceli E."/>
            <person name="Naylor J.W."/>
            <person name="Nesbitt R."/>
            <person name="Nicol R."/>
            <person name="O'Leary S.B."/>
            <person name="Ratcliffe A."/>
            <person name="Rounsley S."/>
            <person name="She X."/>
            <person name="Sneddon K.M."/>
            <person name="Stewart S."/>
            <person name="Sougnez C."/>
            <person name="Stone S.M."/>
            <person name="Topham K."/>
            <person name="Vincent D."/>
            <person name="Wang S."/>
            <person name="Zimmer A.R."/>
            <person name="Birren B.W."/>
            <person name="Hood L."/>
            <person name="Lander E.S."/>
            <person name="Nusbaum C."/>
        </authorList>
    </citation>
    <scope>NUCLEOTIDE SEQUENCE [LARGE SCALE GENOMIC DNA]</scope>
</reference>
<evidence type="ECO:0000313" key="3">
    <source>
        <dbReference type="Proteomes" id="UP000005640"/>
    </source>
</evidence>
<dbReference type="HOGENOM" id="CLU_2711247_0_0_1"/>
<evidence type="ECO:0000256" key="1">
    <source>
        <dbReference type="SAM" id="Phobius"/>
    </source>
</evidence>
<dbReference type="GeneTree" id="ENSGT00950000182920"/>
<keyword evidence="3" id="KW-1185">Reference proteome</keyword>
<sequence>EEELETEENKFSEVAALPGPRGLLGGVAHTLQKTLQTTISALLAHSHISICIITAFTCIVTLLMLGNQNGDDI</sequence>
<dbReference type="ChiTaRS" id="PLIN1">
    <property type="organism name" value="human"/>
</dbReference>
<dbReference type="Bgee" id="ENSG00000166819">
    <property type="expression patterns" value="Expressed in subcutaneous adipose tissue and 116 other cell types or tissues"/>
</dbReference>
<gene>
    <name evidence="2" type="primary">PLIN1</name>
</gene>
<keyword evidence="1" id="KW-1133">Transmembrane helix</keyword>
<dbReference type="Ensembl" id="ENST00000560330.1">
    <property type="protein sequence ID" value="ENSP00000453426.1"/>
    <property type="gene ID" value="ENSG00000166819.12"/>
</dbReference>
<evidence type="ECO:0007829" key="5">
    <source>
        <dbReference type="ProteomicsDB" id="H0YM16"/>
    </source>
</evidence>
<dbReference type="Antibodypedia" id="15811">
    <property type="antibodies" value="386 antibodies from 38 providers"/>
</dbReference>
<evidence type="ECO:0000313" key="2">
    <source>
        <dbReference type="Ensembl" id="ENSP00000453426.1"/>
    </source>
</evidence>
<dbReference type="HGNC" id="HGNC:9076">
    <property type="gene designation" value="PLIN1"/>
</dbReference>
<name>H0YM16_HUMAN</name>
<keyword evidence="4 5" id="KW-1267">Proteomics identification</keyword>
<reference evidence="2 3" key="2">
    <citation type="journal article" date="2004" name="Nature">
        <title>Finishing the euchromatic sequence of the human genome.</title>
        <authorList>
            <consortium name="International Human Genome Sequencing Consortium"/>
        </authorList>
    </citation>
    <scope>NUCLEOTIDE SEQUENCE [LARGE SCALE GENOMIC DNA]</scope>
</reference>
<proteinExistence type="evidence at protein level"/>
<feature type="transmembrane region" description="Helical" evidence="1">
    <location>
        <begin position="42"/>
        <end position="65"/>
    </location>
</feature>
<dbReference type="AlphaFoldDB" id="H0YM16"/>
<dbReference type="MassIVE" id="H0YM16"/>
<dbReference type="ExpressionAtlas" id="H0YM16">
    <property type="expression patterns" value="baseline and differential"/>
</dbReference>
<keyword evidence="1" id="KW-0472">Membrane</keyword>
<dbReference type="OrthoDB" id="376826at2759"/>
<reference evidence="2" key="4">
    <citation type="submission" date="2025-08" db="UniProtKB">
        <authorList>
            <consortium name="Ensembl"/>
        </authorList>
    </citation>
    <scope>IDENTIFICATION</scope>
</reference>
<dbReference type="UCSC" id="uc059nbm.1">
    <property type="organism name" value="human"/>
</dbReference>
<evidence type="ECO:0007829" key="4">
    <source>
        <dbReference type="PeptideAtlas" id="H0YM16"/>
    </source>
</evidence>
<dbReference type="VEuPathDB" id="HostDB:ENSG00000166819"/>
<protein>
    <submittedName>
        <fullName evidence="2">Perilipin 1</fullName>
    </submittedName>
</protein>
<dbReference type="Ensembl" id="ENST00000560330.1">
    <property type="protein sequence ID" value="ENSP00000453426.1"/>
    <property type="gene ID" value="ENSG00000166819.13"/>
</dbReference>
<feature type="non-terminal residue" evidence="2">
    <location>
        <position position="1"/>
    </location>
</feature>
<dbReference type="Proteomes" id="UP000005640">
    <property type="component" value="Chromosome 15"/>
</dbReference>
<reference evidence="2" key="5">
    <citation type="submission" date="2025-09" db="UniProtKB">
        <authorList>
            <consortium name="Ensembl"/>
        </authorList>
    </citation>
    <scope>IDENTIFICATION</scope>
</reference>